<keyword evidence="3" id="KW-1185">Reference proteome</keyword>
<dbReference type="EC" id="4.2.1.47" evidence="2"/>
<dbReference type="Gene3D" id="3.40.50.720">
    <property type="entry name" value="NAD(P)-binding Rossmann-like Domain"/>
    <property type="match status" value="1"/>
</dbReference>
<dbReference type="PANTHER" id="PTHR43000">
    <property type="entry name" value="DTDP-D-GLUCOSE 4,6-DEHYDRATASE-RELATED"/>
    <property type="match status" value="1"/>
</dbReference>
<dbReference type="SUPFAM" id="SSF51735">
    <property type="entry name" value="NAD(P)-binding Rossmann-fold domains"/>
    <property type="match status" value="1"/>
</dbReference>
<organism evidence="2 3">
    <name type="scientific">Hymenobacter canadensis</name>
    <dbReference type="NCBI Taxonomy" id="2999067"/>
    <lineage>
        <taxon>Bacteria</taxon>
        <taxon>Pseudomonadati</taxon>
        <taxon>Bacteroidota</taxon>
        <taxon>Cytophagia</taxon>
        <taxon>Cytophagales</taxon>
        <taxon>Hymenobacteraceae</taxon>
        <taxon>Hymenobacter</taxon>
    </lineage>
</organism>
<proteinExistence type="predicted"/>
<sequence>MRTVLVTGSAGFIGSHLCERLLADGHRVVGVDNFDPFYSQSIKEGNLAALRQHPHFRFCQADLRQGAAALQAALPAGFTYEAVVHLAAKAGVGPSLREPAAYMENNVLGTTHLLEWMRQQEVKTLVFASSSSVYGNTPRTPFREDESLLARSISPYAASKLAGEALTFTYHHLYQLSVLNARFFTVYGPRQRPDLAIHKFARLLRAGQPIPVYGDGSMARDYTFVADTVDGIVRGLEYLLAHPGAYETVNLGNSQPVPLLELVAAIGLAVGVAPVLQFQPAQAGDVDITYADNEKAARLLGYQPRTTLAEGLRQFVGWLDTQVAPAEPATLAPAGQAPVALTPRS</sequence>
<dbReference type="PRINTS" id="PR01713">
    <property type="entry name" value="NUCEPIMERASE"/>
</dbReference>
<dbReference type="InterPro" id="IPR036291">
    <property type="entry name" value="NAD(P)-bd_dom_sf"/>
</dbReference>
<accession>A0ABY7LQ98</accession>
<reference evidence="2 3" key="1">
    <citation type="submission" date="2022-12" db="EMBL/GenBank/DDBJ databases">
        <title>Hymenobacter canadensis sp. nov. isolated from lake water of the Cambridge Bay, Canada.</title>
        <authorList>
            <person name="Kim W.H."/>
            <person name="Lee Y.M."/>
        </authorList>
    </citation>
    <scope>NUCLEOTIDE SEQUENCE [LARGE SCALE GENOMIC DNA]</scope>
    <source>
        <strain evidence="2 3">PAMC 29467</strain>
    </source>
</reference>
<feature type="domain" description="NAD(P)-binding" evidence="1">
    <location>
        <begin position="5"/>
        <end position="314"/>
    </location>
</feature>
<evidence type="ECO:0000259" key="1">
    <source>
        <dbReference type="Pfam" id="PF16363"/>
    </source>
</evidence>
<dbReference type="EMBL" id="CP114767">
    <property type="protein sequence ID" value="WBA42087.1"/>
    <property type="molecule type" value="Genomic_DNA"/>
</dbReference>
<gene>
    <name evidence="2" type="ORF">O3303_00680</name>
</gene>
<name>A0ABY7LQ98_9BACT</name>
<keyword evidence="2" id="KW-0456">Lyase</keyword>
<dbReference type="RefSeq" id="WP_269560145.1">
    <property type="nucleotide sequence ID" value="NZ_CP114767.1"/>
</dbReference>
<dbReference type="Gene3D" id="3.90.25.10">
    <property type="entry name" value="UDP-galactose 4-epimerase, domain 1"/>
    <property type="match status" value="1"/>
</dbReference>
<evidence type="ECO:0000313" key="3">
    <source>
        <dbReference type="Proteomes" id="UP001211005"/>
    </source>
</evidence>
<evidence type="ECO:0000313" key="2">
    <source>
        <dbReference type="EMBL" id="WBA42087.1"/>
    </source>
</evidence>
<dbReference type="GO" id="GO:0008446">
    <property type="term" value="F:GDP-mannose 4,6-dehydratase activity"/>
    <property type="evidence" value="ECO:0007669"/>
    <property type="project" value="UniProtKB-EC"/>
</dbReference>
<dbReference type="Pfam" id="PF16363">
    <property type="entry name" value="GDP_Man_Dehyd"/>
    <property type="match status" value="1"/>
</dbReference>
<dbReference type="InterPro" id="IPR016040">
    <property type="entry name" value="NAD(P)-bd_dom"/>
</dbReference>
<dbReference type="Proteomes" id="UP001211005">
    <property type="component" value="Chromosome"/>
</dbReference>
<protein>
    <submittedName>
        <fullName evidence="2">GDP-mannose 4,6-dehydratase</fullName>
        <ecNumber evidence="2">4.2.1.47</ecNumber>
    </submittedName>
</protein>